<evidence type="ECO:0000256" key="2">
    <source>
        <dbReference type="ARBA" id="ARBA00023125"/>
    </source>
</evidence>
<name>A0A0S2DKF9_LYSEN</name>
<dbReference type="Pfam" id="PF12840">
    <property type="entry name" value="HTH_20"/>
    <property type="match status" value="1"/>
</dbReference>
<dbReference type="PROSITE" id="PS50987">
    <property type="entry name" value="HTH_ARSR_2"/>
    <property type="match status" value="1"/>
</dbReference>
<dbReference type="PRINTS" id="PR00778">
    <property type="entry name" value="HTHARSR"/>
</dbReference>
<dbReference type="GO" id="GO:0003700">
    <property type="term" value="F:DNA-binding transcription factor activity"/>
    <property type="evidence" value="ECO:0007669"/>
    <property type="project" value="InterPro"/>
</dbReference>
<proteinExistence type="predicted"/>
<evidence type="ECO:0000313" key="7">
    <source>
        <dbReference type="Proteomes" id="UP000061569"/>
    </source>
</evidence>
<sequence length="127" mass="13570">MFYYSRNMEILNASRSLAALGHASRLAIFRQLVEAGHGGRMAGELAQALSMPGATLSFHLKELVAAGLILGEARGRYVNYRADFSAMNELIAFLTRNCCAGDAQGCGTAAPARPPRRAAAAKARSQR</sequence>
<dbReference type="PANTHER" id="PTHR43132:SF2">
    <property type="entry name" value="ARSENICAL RESISTANCE OPERON REPRESSOR ARSR-RELATED"/>
    <property type="match status" value="1"/>
</dbReference>
<dbReference type="KEGG" id="lez:GLE_3687"/>
<dbReference type="GO" id="GO:0003677">
    <property type="term" value="F:DNA binding"/>
    <property type="evidence" value="ECO:0007669"/>
    <property type="project" value="UniProtKB-KW"/>
</dbReference>
<dbReference type="InterPro" id="IPR001845">
    <property type="entry name" value="HTH_ArsR_DNA-bd_dom"/>
</dbReference>
<dbReference type="SUPFAM" id="SSF46785">
    <property type="entry name" value="Winged helix' DNA-binding domain"/>
    <property type="match status" value="1"/>
</dbReference>
<feature type="region of interest" description="Disordered" evidence="4">
    <location>
        <begin position="105"/>
        <end position="127"/>
    </location>
</feature>
<gene>
    <name evidence="6" type="ORF">GLE_3687</name>
</gene>
<organism evidence="6 7">
    <name type="scientific">Lysobacter enzymogenes</name>
    <dbReference type="NCBI Taxonomy" id="69"/>
    <lineage>
        <taxon>Bacteria</taxon>
        <taxon>Pseudomonadati</taxon>
        <taxon>Pseudomonadota</taxon>
        <taxon>Gammaproteobacteria</taxon>
        <taxon>Lysobacterales</taxon>
        <taxon>Lysobacteraceae</taxon>
        <taxon>Lysobacter</taxon>
    </lineage>
</organism>
<dbReference type="PATRIC" id="fig|69.6.peg.3631"/>
<feature type="compositionally biased region" description="Low complexity" evidence="4">
    <location>
        <begin position="117"/>
        <end position="127"/>
    </location>
</feature>
<keyword evidence="1" id="KW-0805">Transcription regulation</keyword>
<evidence type="ECO:0000256" key="3">
    <source>
        <dbReference type="ARBA" id="ARBA00023163"/>
    </source>
</evidence>
<dbReference type="AlphaFoldDB" id="A0A0S2DKF9"/>
<dbReference type="InterPro" id="IPR051011">
    <property type="entry name" value="Metal_resp_trans_reg"/>
</dbReference>
<evidence type="ECO:0000256" key="1">
    <source>
        <dbReference type="ARBA" id="ARBA00023015"/>
    </source>
</evidence>
<dbReference type="EMBL" id="CP013140">
    <property type="protein sequence ID" value="ALN59031.1"/>
    <property type="molecule type" value="Genomic_DNA"/>
</dbReference>
<keyword evidence="3" id="KW-0804">Transcription</keyword>
<dbReference type="STRING" id="69.GLE_3687"/>
<dbReference type="InterPro" id="IPR011991">
    <property type="entry name" value="ArsR-like_HTH"/>
</dbReference>
<dbReference type="InterPro" id="IPR036390">
    <property type="entry name" value="WH_DNA-bd_sf"/>
</dbReference>
<dbReference type="InterPro" id="IPR036388">
    <property type="entry name" value="WH-like_DNA-bd_sf"/>
</dbReference>
<evidence type="ECO:0000256" key="4">
    <source>
        <dbReference type="SAM" id="MobiDB-lite"/>
    </source>
</evidence>
<accession>A0A0S2DKF9</accession>
<dbReference type="NCBIfam" id="NF033788">
    <property type="entry name" value="HTH_metalloreg"/>
    <property type="match status" value="1"/>
</dbReference>
<dbReference type="PANTHER" id="PTHR43132">
    <property type="entry name" value="ARSENICAL RESISTANCE OPERON REPRESSOR ARSR-RELATED"/>
    <property type="match status" value="1"/>
</dbReference>
<dbReference type="CDD" id="cd00090">
    <property type="entry name" value="HTH_ARSR"/>
    <property type="match status" value="1"/>
</dbReference>
<dbReference type="Proteomes" id="UP000061569">
    <property type="component" value="Chromosome"/>
</dbReference>
<protein>
    <submittedName>
        <fullName evidence="6">Transcriptional regulator, ArsR-family</fullName>
    </submittedName>
</protein>
<dbReference type="Gene3D" id="1.10.10.10">
    <property type="entry name" value="Winged helix-like DNA-binding domain superfamily/Winged helix DNA-binding domain"/>
    <property type="match status" value="1"/>
</dbReference>
<keyword evidence="2" id="KW-0238">DNA-binding</keyword>
<evidence type="ECO:0000259" key="5">
    <source>
        <dbReference type="PROSITE" id="PS50987"/>
    </source>
</evidence>
<reference evidence="6 7" key="1">
    <citation type="submission" date="2015-11" db="EMBL/GenBank/DDBJ databases">
        <title>Genome sequences of Lysobacter enzymogenes strain C3 and Lysobacter antibioticus ATCC 29479.</title>
        <authorList>
            <person name="Kobayashi D.Y."/>
        </authorList>
    </citation>
    <scope>NUCLEOTIDE SEQUENCE [LARGE SCALE GENOMIC DNA]</scope>
    <source>
        <strain evidence="6 7">C3</strain>
    </source>
</reference>
<dbReference type="SMART" id="SM00418">
    <property type="entry name" value="HTH_ARSR"/>
    <property type="match status" value="1"/>
</dbReference>
<evidence type="ECO:0000313" key="6">
    <source>
        <dbReference type="EMBL" id="ALN59031.1"/>
    </source>
</evidence>
<feature type="domain" description="HTH arsR-type" evidence="5">
    <location>
        <begin position="5"/>
        <end position="102"/>
    </location>
</feature>